<name>A0ABW6BYJ4_9BACT</name>
<gene>
    <name evidence="1" type="ORF">ACFS7Z_17365</name>
</gene>
<organism evidence="1 2">
    <name type="scientific">Pontibacter toksunensis</name>
    <dbReference type="NCBI Taxonomy" id="1332631"/>
    <lineage>
        <taxon>Bacteria</taxon>
        <taxon>Pseudomonadati</taxon>
        <taxon>Bacteroidota</taxon>
        <taxon>Cytophagia</taxon>
        <taxon>Cytophagales</taxon>
        <taxon>Hymenobacteraceae</taxon>
        <taxon>Pontibacter</taxon>
    </lineage>
</organism>
<dbReference type="Proteomes" id="UP001597641">
    <property type="component" value="Unassembled WGS sequence"/>
</dbReference>
<comment type="caution">
    <text evidence="1">The sequence shown here is derived from an EMBL/GenBank/DDBJ whole genome shotgun (WGS) entry which is preliminary data.</text>
</comment>
<evidence type="ECO:0008006" key="3">
    <source>
        <dbReference type="Google" id="ProtNLM"/>
    </source>
</evidence>
<evidence type="ECO:0000313" key="2">
    <source>
        <dbReference type="Proteomes" id="UP001597641"/>
    </source>
</evidence>
<dbReference type="RefSeq" id="WP_377487295.1">
    <property type="nucleotide sequence ID" value="NZ_JBHUOX010000014.1"/>
</dbReference>
<evidence type="ECO:0000313" key="1">
    <source>
        <dbReference type="EMBL" id="MFD3002143.1"/>
    </source>
</evidence>
<dbReference type="EMBL" id="JBHUOX010000014">
    <property type="protein sequence ID" value="MFD3002143.1"/>
    <property type="molecule type" value="Genomic_DNA"/>
</dbReference>
<reference evidence="2" key="1">
    <citation type="journal article" date="2019" name="Int. J. Syst. Evol. Microbiol.">
        <title>The Global Catalogue of Microorganisms (GCM) 10K type strain sequencing project: providing services to taxonomists for standard genome sequencing and annotation.</title>
        <authorList>
            <consortium name="The Broad Institute Genomics Platform"/>
            <consortium name="The Broad Institute Genome Sequencing Center for Infectious Disease"/>
            <person name="Wu L."/>
            <person name="Ma J."/>
        </authorList>
    </citation>
    <scope>NUCLEOTIDE SEQUENCE [LARGE SCALE GENOMIC DNA]</scope>
    <source>
        <strain evidence="2">KCTC 23984</strain>
    </source>
</reference>
<keyword evidence="2" id="KW-1185">Reference proteome</keyword>
<sequence length="49" mass="5732">MMKKKSKNYTFSYTPVVVAAFRLIVYPLQKQRQQESLILLALRAMLKDA</sequence>
<proteinExistence type="predicted"/>
<accession>A0ABW6BYJ4</accession>
<protein>
    <recommendedName>
        <fullName evidence="3">Transposase</fullName>
    </recommendedName>
</protein>